<name>A0AAN6N871_9PEZI</name>
<evidence type="ECO:0008006" key="5">
    <source>
        <dbReference type="Google" id="ProtNLM"/>
    </source>
</evidence>
<evidence type="ECO:0000256" key="1">
    <source>
        <dbReference type="SAM" id="MobiDB-lite"/>
    </source>
</evidence>
<evidence type="ECO:0000256" key="2">
    <source>
        <dbReference type="SAM" id="SignalP"/>
    </source>
</evidence>
<evidence type="ECO:0000313" key="3">
    <source>
        <dbReference type="EMBL" id="KAK3940229.1"/>
    </source>
</evidence>
<keyword evidence="2" id="KW-0732">Signal</keyword>
<dbReference type="AlphaFoldDB" id="A0AAN6N871"/>
<feature type="region of interest" description="Disordered" evidence="1">
    <location>
        <begin position="142"/>
        <end position="170"/>
    </location>
</feature>
<organism evidence="3 4">
    <name type="scientific">Diplogelasinospora grovesii</name>
    <dbReference type="NCBI Taxonomy" id="303347"/>
    <lineage>
        <taxon>Eukaryota</taxon>
        <taxon>Fungi</taxon>
        <taxon>Dikarya</taxon>
        <taxon>Ascomycota</taxon>
        <taxon>Pezizomycotina</taxon>
        <taxon>Sordariomycetes</taxon>
        <taxon>Sordariomycetidae</taxon>
        <taxon>Sordariales</taxon>
        <taxon>Diplogelasinosporaceae</taxon>
        <taxon>Diplogelasinospora</taxon>
    </lineage>
</organism>
<feature type="signal peptide" evidence="2">
    <location>
        <begin position="1"/>
        <end position="23"/>
    </location>
</feature>
<keyword evidence="4" id="KW-1185">Reference proteome</keyword>
<feature type="chain" id="PRO_5043012590" description="GPI anchored protein" evidence="2">
    <location>
        <begin position="24"/>
        <end position="195"/>
    </location>
</feature>
<dbReference type="Proteomes" id="UP001303473">
    <property type="component" value="Unassembled WGS sequence"/>
</dbReference>
<protein>
    <recommendedName>
        <fullName evidence="5">GPI anchored protein</fullName>
    </recommendedName>
</protein>
<comment type="caution">
    <text evidence="3">The sequence shown here is derived from an EMBL/GenBank/DDBJ whole genome shotgun (WGS) entry which is preliminary data.</text>
</comment>
<evidence type="ECO:0000313" key="4">
    <source>
        <dbReference type="Proteomes" id="UP001303473"/>
    </source>
</evidence>
<reference evidence="4" key="1">
    <citation type="journal article" date="2023" name="Mol. Phylogenet. Evol.">
        <title>Genome-scale phylogeny and comparative genomics of the fungal order Sordariales.</title>
        <authorList>
            <person name="Hensen N."/>
            <person name="Bonometti L."/>
            <person name="Westerberg I."/>
            <person name="Brannstrom I.O."/>
            <person name="Guillou S."/>
            <person name="Cros-Aarteil S."/>
            <person name="Calhoun S."/>
            <person name="Haridas S."/>
            <person name="Kuo A."/>
            <person name="Mondo S."/>
            <person name="Pangilinan J."/>
            <person name="Riley R."/>
            <person name="LaButti K."/>
            <person name="Andreopoulos B."/>
            <person name="Lipzen A."/>
            <person name="Chen C."/>
            <person name="Yan M."/>
            <person name="Daum C."/>
            <person name="Ng V."/>
            <person name="Clum A."/>
            <person name="Steindorff A."/>
            <person name="Ohm R.A."/>
            <person name="Martin F."/>
            <person name="Silar P."/>
            <person name="Natvig D.O."/>
            <person name="Lalanne C."/>
            <person name="Gautier V."/>
            <person name="Ament-Velasquez S.L."/>
            <person name="Kruys A."/>
            <person name="Hutchinson M.I."/>
            <person name="Powell A.J."/>
            <person name="Barry K."/>
            <person name="Miller A.N."/>
            <person name="Grigoriev I.V."/>
            <person name="Debuchy R."/>
            <person name="Gladieux P."/>
            <person name="Hiltunen Thoren M."/>
            <person name="Johannesson H."/>
        </authorList>
    </citation>
    <scope>NUCLEOTIDE SEQUENCE [LARGE SCALE GENOMIC DNA]</scope>
    <source>
        <strain evidence="4">CBS 340.73</strain>
    </source>
</reference>
<gene>
    <name evidence="3" type="ORF">QBC46DRAFT_354356</name>
</gene>
<feature type="compositionally biased region" description="Polar residues" evidence="1">
    <location>
        <begin position="149"/>
        <end position="170"/>
    </location>
</feature>
<dbReference type="EMBL" id="MU853799">
    <property type="protein sequence ID" value="KAK3940229.1"/>
    <property type="molecule type" value="Genomic_DNA"/>
</dbReference>
<sequence length="195" mass="19506">MLLSIPVRHASLLAVAACVNVDAAETIFNQPSVVTHGVGLTTKIEPGSQSLTQLVQVTTVGLSTVTVFSNGSTAGNFTAVVTPDATSGISVSTSSGPNSFVTDVNTAVNASSASPTNTSTTMSASMSTSTSMMDMTMTMPMPMPTSTTDQGSGKTGSAQPATTSSKNSGAIETGNVVDRSVAAAAFGFLVMVLAI</sequence>
<accession>A0AAN6N871</accession>
<proteinExistence type="predicted"/>